<feature type="transmembrane region" description="Helical" evidence="7">
    <location>
        <begin position="173"/>
        <end position="197"/>
    </location>
</feature>
<evidence type="ECO:0000313" key="9">
    <source>
        <dbReference type="EMBL" id="MXY93926.1"/>
    </source>
</evidence>
<comment type="caution">
    <text evidence="9">The sequence shown here is derived from an EMBL/GenBank/DDBJ whole genome shotgun (WGS) entry which is preliminary data.</text>
</comment>
<reference evidence="9" key="1">
    <citation type="submission" date="2019-09" db="EMBL/GenBank/DDBJ databases">
        <title>Characterisation of the sponge microbiome using genome-centric metagenomics.</title>
        <authorList>
            <person name="Engelberts J.P."/>
            <person name="Robbins S.J."/>
            <person name="De Goeij J.M."/>
            <person name="Aranda M."/>
            <person name="Bell S.C."/>
            <person name="Webster N.S."/>
        </authorList>
    </citation>
    <scope>NUCLEOTIDE SEQUENCE</scope>
    <source>
        <strain evidence="9">SB0664_bin_27</strain>
    </source>
</reference>
<dbReference type="PROSITE" id="PS50928">
    <property type="entry name" value="ABC_TM1"/>
    <property type="match status" value="1"/>
</dbReference>
<evidence type="ECO:0000259" key="8">
    <source>
        <dbReference type="PROSITE" id="PS50928"/>
    </source>
</evidence>
<sequence length="316" mass="35631">MTTEATASSRIPLPRWTTNLRTKEAIAGYIFLSPWLLGIILFIIGPMMTSGFLSFTRYDVVNPPDFVGLKNFIEIFTKDRLFWPSMMLTFRYALIVVPLSLVGALSAAMLLNQALRGTAWFRTFFFLPHLTPIVASAVLWGWIFNADVGPINHWIRTITGSDNAPGWFRDPDWAMTGLIIMAMWGAIGGNTMLIFLAGLQGVPQELYDAAVVDGAGLWAKFRNVTIPMLTPTIFFNMVLGIIGALKVFAAAFVATQGGPAYATWFYALHIYTRAFQYFEMGYASALAWIFFFVLFVFTYVQFRQSRRWVYYAGEVD</sequence>
<protein>
    <submittedName>
        <fullName evidence="9">Sugar ABC transporter permease</fullName>
    </submittedName>
</protein>
<evidence type="ECO:0000256" key="3">
    <source>
        <dbReference type="ARBA" id="ARBA00022475"/>
    </source>
</evidence>
<feature type="transmembrane region" description="Helical" evidence="7">
    <location>
        <begin position="274"/>
        <end position="300"/>
    </location>
</feature>
<dbReference type="PANTHER" id="PTHR30193">
    <property type="entry name" value="ABC TRANSPORTER PERMEASE PROTEIN"/>
    <property type="match status" value="1"/>
</dbReference>
<evidence type="ECO:0000256" key="7">
    <source>
        <dbReference type="RuleBase" id="RU363032"/>
    </source>
</evidence>
<keyword evidence="5 7" id="KW-1133">Transmembrane helix</keyword>
<dbReference type="Gene3D" id="1.10.3720.10">
    <property type="entry name" value="MetI-like"/>
    <property type="match status" value="1"/>
</dbReference>
<dbReference type="GO" id="GO:0055085">
    <property type="term" value="P:transmembrane transport"/>
    <property type="evidence" value="ECO:0007669"/>
    <property type="project" value="InterPro"/>
</dbReference>
<evidence type="ECO:0000256" key="6">
    <source>
        <dbReference type="ARBA" id="ARBA00023136"/>
    </source>
</evidence>
<comment type="similarity">
    <text evidence="7">Belongs to the binding-protein-dependent transport system permease family.</text>
</comment>
<dbReference type="SUPFAM" id="SSF160964">
    <property type="entry name" value="MalF N-terminal region-like"/>
    <property type="match status" value="1"/>
</dbReference>
<dbReference type="PANTHER" id="PTHR30193:SF1">
    <property type="entry name" value="ABC TRANSPORTER PERMEASE PROTEIN YESP-RELATED"/>
    <property type="match status" value="1"/>
</dbReference>
<evidence type="ECO:0000256" key="1">
    <source>
        <dbReference type="ARBA" id="ARBA00004651"/>
    </source>
</evidence>
<keyword evidence="2 7" id="KW-0813">Transport</keyword>
<evidence type="ECO:0000256" key="2">
    <source>
        <dbReference type="ARBA" id="ARBA00022448"/>
    </source>
</evidence>
<accession>A0A6B0YS48</accession>
<dbReference type="InterPro" id="IPR000515">
    <property type="entry name" value="MetI-like"/>
</dbReference>
<dbReference type="AlphaFoldDB" id="A0A6B0YS48"/>
<keyword evidence="4 7" id="KW-0812">Transmembrane</keyword>
<dbReference type="CDD" id="cd06261">
    <property type="entry name" value="TM_PBP2"/>
    <property type="match status" value="1"/>
</dbReference>
<evidence type="ECO:0000256" key="4">
    <source>
        <dbReference type="ARBA" id="ARBA00022692"/>
    </source>
</evidence>
<dbReference type="SUPFAM" id="SSF161098">
    <property type="entry name" value="MetI-like"/>
    <property type="match status" value="1"/>
</dbReference>
<feature type="transmembrane region" description="Helical" evidence="7">
    <location>
        <begin position="90"/>
        <end position="111"/>
    </location>
</feature>
<dbReference type="InterPro" id="IPR051393">
    <property type="entry name" value="ABC_transporter_permease"/>
</dbReference>
<feature type="transmembrane region" description="Helical" evidence="7">
    <location>
        <begin position="123"/>
        <end position="144"/>
    </location>
</feature>
<feature type="transmembrane region" description="Helical" evidence="7">
    <location>
        <begin position="233"/>
        <end position="254"/>
    </location>
</feature>
<dbReference type="GO" id="GO:0005886">
    <property type="term" value="C:plasma membrane"/>
    <property type="evidence" value="ECO:0007669"/>
    <property type="project" value="UniProtKB-SubCell"/>
</dbReference>
<dbReference type="InterPro" id="IPR035906">
    <property type="entry name" value="MetI-like_sf"/>
</dbReference>
<evidence type="ECO:0000256" key="5">
    <source>
        <dbReference type="ARBA" id="ARBA00022989"/>
    </source>
</evidence>
<keyword evidence="6 7" id="KW-0472">Membrane</keyword>
<organism evidence="9">
    <name type="scientific">Caldilineaceae bacterium SB0664_bin_27</name>
    <dbReference type="NCBI Taxonomy" id="2605260"/>
    <lineage>
        <taxon>Bacteria</taxon>
        <taxon>Bacillati</taxon>
        <taxon>Chloroflexota</taxon>
        <taxon>Caldilineae</taxon>
        <taxon>Caldilineales</taxon>
        <taxon>Caldilineaceae</taxon>
    </lineage>
</organism>
<name>A0A6B0YS48_9CHLR</name>
<gene>
    <name evidence="9" type="ORF">F4Y42_10830</name>
</gene>
<feature type="domain" description="ABC transmembrane type-1" evidence="8">
    <location>
        <begin position="86"/>
        <end position="301"/>
    </location>
</feature>
<dbReference type="EMBL" id="VXRG01000090">
    <property type="protein sequence ID" value="MXY93926.1"/>
    <property type="molecule type" value="Genomic_DNA"/>
</dbReference>
<dbReference type="Pfam" id="PF00528">
    <property type="entry name" value="BPD_transp_1"/>
    <property type="match status" value="1"/>
</dbReference>
<comment type="subcellular location">
    <subcellularLocation>
        <location evidence="1 7">Cell membrane</location>
        <topology evidence="1 7">Multi-pass membrane protein</topology>
    </subcellularLocation>
</comment>
<proteinExistence type="inferred from homology"/>
<feature type="transmembrane region" description="Helical" evidence="7">
    <location>
        <begin position="25"/>
        <end position="48"/>
    </location>
</feature>
<keyword evidence="3" id="KW-1003">Cell membrane</keyword>